<feature type="repeat" description="TPR" evidence="8">
    <location>
        <begin position="404"/>
        <end position="437"/>
    </location>
</feature>
<reference evidence="10" key="1">
    <citation type="submission" date="2021-02" db="EMBL/GenBank/DDBJ databases">
        <authorList>
            <person name="Nowell W R."/>
        </authorList>
    </citation>
    <scope>NUCLEOTIDE SEQUENCE</scope>
</reference>
<dbReference type="AlphaFoldDB" id="A0A815GZV8"/>
<dbReference type="EMBL" id="CAJNON010000650">
    <property type="protein sequence ID" value="CAF1344930.1"/>
    <property type="molecule type" value="Genomic_DNA"/>
</dbReference>
<evidence type="ECO:0000256" key="3">
    <source>
        <dbReference type="ARBA" id="ARBA00022679"/>
    </source>
</evidence>
<dbReference type="SUPFAM" id="SSF81901">
    <property type="entry name" value="HCP-like"/>
    <property type="match status" value="1"/>
</dbReference>
<evidence type="ECO:0000256" key="1">
    <source>
        <dbReference type="ARBA" id="ARBA00009558"/>
    </source>
</evidence>
<dbReference type="GO" id="GO:0106274">
    <property type="term" value="F:NAD+-protein-arginine ADP-ribosyltransferase activity"/>
    <property type="evidence" value="ECO:0007669"/>
    <property type="project" value="UniProtKB-EC"/>
</dbReference>
<evidence type="ECO:0000256" key="8">
    <source>
        <dbReference type="PROSITE-ProRule" id="PRU00339"/>
    </source>
</evidence>
<comment type="caution">
    <text evidence="10">The sequence shown here is derived from an EMBL/GenBank/DDBJ whole genome shotgun (WGS) entry which is preliminary data.</text>
</comment>
<dbReference type="Proteomes" id="UP000663881">
    <property type="component" value="Unassembled WGS sequence"/>
</dbReference>
<keyword evidence="6 8" id="KW-0802">TPR repeat</keyword>
<evidence type="ECO:0000256" key="6">
    <source>
        <dbReference type="ARBA" id="ARBA00022803"/>
    </source>
</evidence>
<evidence type="ECO:0000313" key="12">
    <source>
        <dbReference type="Proteomes" id="UP000663891"/>
    </source>
</evidence>
<dbReference type="GO" id="GO:0016779">
    <property type="term" value="F:nucleotidyltransferase activity"/>
    <property type="evidence" value="ECO:0007669"/>
    <property type="project" value="UniProtKB-KW"/>
</dbReference>
<dbReference type="SMART" id="SM00028">
    <property type="entry name" value="TPR"/>
    <property type="match status" value="6"/>
</dbReference>
<proteinExistence type="inferred from homology"/>
<evidence type="ECO:0000256" key="7">
    <source>
        <dbReference type="ARBA" id="ARBA00047597"/>
    </source>
</evidence>
<dbReference type="PROSITE" id="PS50005">
    <property type="entry name" value="TPR"/>
    <property type="match status" value="5"/>
</dbReference>
<dbReference type="Gene3D" id="1.25.40.10">
    <property type="entry name" value="Tetratricopeptide repeat domain"/>
    <property type="match status" value="2"/>
</dbReference>
<dbReference type="InterPro" id="IPR000768">
    <property type="entry name" value="ART"/>
</dbReference>
<gene>
    <name evidence="11" type="ORF">OKA104_LOCUS20762</name>
    <name evidence="10" type="ORF">VCS650_LOCUS33437</name>
</gene>
<dbReference type="EC" id="2.4.2.31" evidence="9"/>
<evidence type="ECO:0000313" key="10">
    <source>
        <dbReference type="EMBL" id="CAF1344930.1"/>
    </source>
</evidence>
<evidence type="ECO:0000256" key="4">
    <source>
        <dbReference type="ARBA" id="ARBA00022695"/>
    </source>
</evidence>
<keyword evidence="9" id="KW-0520">NAD</keyword>
<evidence type="ECO:0000313" key="11">
    <source>
        <dbReference type="EMBL" id="CAF3838745.1"/>
    </source>
</evidence>
<sequence length="544" mass="63541">MCQSLKEDAQKCDQDTISISFVSQKCNQNIDQLDPTFMYTQILKEILLTIDFTEEHTKKFTEYYRENFADNTIQLNNINQFEMNYDQHLPIWWYTRECCLYSLLNRALRMMEVDTIIKMGFFIRALHEQIVELHSEQYNKCHQSKHWIVYRGQSLSQTDFDQLQNTQGGLISFNNFLSTSKDIKVAESFARSALANHTLVSIVFVIKIDPAIKSAPYASIRDVSHYDAEDEILFSMHTVFRIGNMTESNENSRLWHVDLFQTTDNDAQLSALTERMRTDIRGSTGWDRLGKLLMKLGQFDKAEELYEALLGETSNNRERAQVYHQLGWSNKNQKKYDQAIVFFEKSLEIKQQIYPSNDYVLATSFNEIGSVYERKIEYDKAWFYYKKGLNIQLETSPVNGPALAATFSSIGSVLVKMDNYPEALSIHEKAIEIWRKLNLPDDPKLAYSYHNIGFVYEKMGEHTKALASHKRALEIRQKSLPDNHPDLAQSYSNIGFVYNKMGQYFKARPFHQQAVDIGQRSLPNNHHRVQQWKKNLEFVERKCK</sequence>
<dbReference type="Pfam" id="PF13374">
    <property type="entry name" value="TPR_10"/>
    <property type="match status" value="1"/>
</dbReference>
<keyword evidence="3 9" id="KW-0808">Transferase</keyword>
<dbReference type="PANTHER" id="PTHR45641:SF19">
    <property type="entry name" value="NEPHROCYSTIN-3"/>
    <property type="match status" value="1"/>
</dbReference>
<feature type="repeat" description="TPR" evidence="8">
    <location>
        <begin position="446"/>
        <end position="479"/>
    </location>
</feature>
<feature type="repeat" description="TPR" evidence="8">
    <location>
        <begin position="488"/>
        <end position="521"/>
    </location>
</feature>
<accession>A0A815GZV8</accession>
<keyword evidence="9" id="KW-0521">NADP</keyword>
<dbReference type="InterPro" id="IPR011990">
    <property type="entry name" value="TPR-like_helical_dom_sf"/>
</dbReference>
<dbReference type="Gene3D" id="3.90.176.10">
    <property type="entry name" value="Toxin ADP-ribosyltransferase, Chain A, domain 1"/>
    <property type="match status" value="1"/>
</dbReference>
<dbReference type="OrthoDB" id="5986190at2759"/>
<keyword evidence="5" id="KW-0677">Repeat</keyword>
<evidence type="ECO:0000256" key="2">
    <source>
        <dbReference type="ARBA" id="ARBA00022676"/>
    </source>
</evidence>
<dbReference type="Pfam" id="PF01129">
    <property type="entry name" value="ART"/>
    <property type="match status" value="1"/>
</dbReference>
<dbReference type="Proteomes" id="UP000663891">
    <property type="component" value="Unassembled WGS sequence"/>
</dbReference>
<keyword evidence="4" id="KW-0548">Nucleotidyltransferase</keyword>
<dbReference type="InterPro" id="IPR019734">
    <property type="entry name" value="TPR_rpt"/>
</dbReference>
<comment type="similarity">
    <text evidence="1 9">Belongs to the Arg-specific ADP-ribosyltransferase family.</text>
</comment>
<feature type="repeat" description="TPR" evidence="8">
    <location>
        <begin position="320"/>
        <end position="353"/>
    </location>
</feature>
<dbReference type="PANTHER" id="PTHR45641">
    <property type="entry name" value="TETRATRICOPEPTIDE REPEAT PROTEIN (AFU_ORTHOLOGUE AFUA_6G03870)"/>
    <property type="match status" value="1"/>
</dbReference>
<organism evidence="10 12">
    <name type="scientific">Adineta steineri</name>
    <dbReference type="NCBI Taxonomy" id="433720"/>
    <lineage>
        <taxon>Eukaryota</taxon>
        <taxon>Metazoa</taxon>
        <taxon>Spiralia</taxon>
        <taxon>Gnathifera</taxon>
        <taxon>Rotifera</taxon>
        <taxon>Eurotatoria</taxon>
        <taxon>Bdelloidea</taxon>
        <taxon>Adinetida</taxon>
        <taxon>Adinetidae</taxon>
        <taxon>Adineta</taxon>
    </lineage>
</organism>
<keyword evidence="2 9" id="KW-0328">Glycosyltransferase</keyword>
<feature type="repeat" description="TPR" evidence="8">
    <location>
        <begin position="283"/>
        <end position="316"/>
    </location>
</feature>
<dbReference type="EMBL" id="CAJOAY010001404">
    <property type="protein sequence ID" value="CAF3838745.1"/>
    <property type="molecule type" value="Genomic_DNA"/>
</dbReference>
<evidence type="ECO:0000256" key="9">
    <source>
        <dbReference type="RuleBase" id="RU361228"/>
    </source>
</evidence>
<evidence type="ECO:0000256" key="5">
    <source>
        <dbReference type="ARBA" id="ARBA00022737"/>
    </source>
</evidence>
<comment type="catalytic activity">
    <reaction evidence="7 9">
        <text>L-arginyl-[protein] + NAD(+) = N(omega)-(ADP-D-ribosyl)-L-arginyl-[protein] + nicotinamide + H(+)</text>
        <dbReference type="Rhea" id="RHEA:19149"/>
        <dbReference type="Rhea" id="RHEA-COMP:10532"/>
        <dbReference type="Rhea" id="RHEA-COMP:15087"/>
        <dbReference type="ChEBI" id="CHEBI:15378"/>
        <dbReference type="ChEBI" id="CHEBI:17154"/>
        <dbReference type="ChEBI" id="CHEBI:29965"/>
        <dbReference type="ChEBI" id="CHEBI:57540"/>
        <dbReference type="ChEBI" id="CHEBI:142554"/>
        <dbReference type="EC" id="2.4.2.31"/>
    </reaction>
</comment>
<name>A0A815GZV8_9BILA</name>
<dbReference type="Pfam" id="PF13424">
    <property type="entry name" value="TPR_12"/>
    <property type="match status" value="2"/>
</dbReference>
<dbReference type="PROSITE" id="PS51996">
    <property type="entry name" value="TR_MART"/>
    <property type="match status" value="1"/>
</dbReference>
<dbReference type="SUPFAM" id="SSF56399">
    <property type="entry name" value="ADP-ribosylation"/>
    <property type="match status" value="1"/>
</dbReference>
<protein>
    <recommendedName>
        <fullName evidence="9">NAD(P)(+)--arginine ADP-ribosyltransferase</fullName>
        <ecNumber evidence="9">2.4.2.31</ecNumber>
    </recommendedName>
    <alternativeName>
        <fullName evidence="9">Mono(ADP-ribosyl)transferase</fullName>
    </alternativeName>
</protein>